<protein>
    <submittedName>
        <fullName evidence="1">Uncharacterized protein</fullName>
    </submittedName>
</protein>
<reference evidence="1" key="1">
    <citation type="submission" date="2015-04" db="UniProtKB">
        <authorList>
            <consortium name="EnsemblPlants"/>
        </authorList>
    </citation>
    <scope>IDENTIFICATION</scope>
</reference>
<evidence type="ECO:0000313" key="2">
    <source>
        <dbReference type="Proteomes" id="UP000008021"/>
    </source>
</evidence>
<sequence>MEFHRRRPPPRALPCPAHLLPLPQALSARFSSPPVAAVALLCAGLHGAATMGTSARKRWKRWWEHLARTHSLKNQTLTCDGKQARGCQMAINLILPLSQPSTTSGRFVLLPDFLYNWHWTFFLYPDSLKHVIFHLCTMLPFKSVGLQPLDAIFALFQGLLLLSRCRPQRSPQSVARTCTRSPV</sequence>
<dbReference type="Gramene" id="OMERI04G20670.2">
    <property type="protein sequence ID" value="OMERI04G20670.2"/>
    <property type="gene ID" value="OMERI04G20670"/>
</dbReference>
<dbReference type="EnsemblPlants" id="OMERI04G20670.2">
    <property type="protein sequence ID" value="OMERI04G20670.2"/>
    <property type="gene ID" value="OMERI04G20670"/>
</dbReference>
<accession>A0A0E0DI85</accession>
<proteinExistence type="predicted"/>
<name>A0A0E0DI85_9ORYZ</name>
<reference evidence="1" key="2">
    <citation type="submission" date="2018-05" db="EMBL/GenBank/DDBJ databases">
        <title>OmerRS3 (Oryza meridionalis Reference Sequence Version 3).</title>
        <authorList>
            <person name="Zhang J."/>
            <person name="Kudrna D."/>
            <person name="Lee S."/>
            <person name="Talag J."/>
            <person name="Welchert J."/>
            <person name="Wing R.A."/>
        </authorList>
    </citation>
    <scope>NUCLEOTIDE SEQUENCE [LARGE SCALE GENOMIC DNA]</scope>
    <source>
        <strain evidence="1">cv. OR44</strain>
    </source>
</reference>
<keyword evidence="2" id="KW-1185">Reference proteome</keyword>
<dbReference type="Proteomes" id="UP000008021">
    <property type="component" value="Chromosome 4"/>
</dbReference>
<dbReference type="HOGENOM" id="CLU_122124_0_0_1"/>
<organism evidence="1">
    <name type="scientific">Oryza meridionalis</name>
    <dbReference type="NCBI Taxonomy" id="40149"/>
    <lineage>
        <taxon>Eukaryota</taxon>
        <taxon>Viridiplantae</taxon>
        <taxon>Streptophyta</taxon>
        <taxon>Embryophyta</taxon>
        <taxon>Tracheophyta</taxon>
        <taxon>Spermatophyta</taxon>
        <taxon>Magnoliopsida</taxon>
        <taxon>Liliopsida</taxon>
        <taxon>Poales</taxon>
        <taxon>Poaceae</taxon>
        <taxon>BOP clade</taxon>
        <taxon>Oryzoideae</taxon>
        <taxon>Oryzeae</taxon>
        <taxon>Oryzinae</taxon>
        <taxon>Oryza</taxon>
    </lineage>
</organism>
<dbReference type="AlphaFoldDB" id="A0A0E0DI85"/>
<evidence type="ECO:0000313" key="1">
    <source>
        <dbReference type="EnsemblPlants" id="OMERI04G20670.2"/>
    </source>
</evidence>